<dbReference type="Ensembl" id="ENSOANT00000020513.4">
    <property type="protein sequence ID" value="ENSOANP00000020510.4"/>
    <property type="gene ID" value="ENSOANG00000012972.4"/>
</dbReference>
<dbReference type="Proteomes" id="UP000002279">
    <property type="component" value="Chromosome 6"/>
</dbReference>
<evidence type="ECO:0000256" key="10">
    <source>
        <dbReference type="ARBA" id="ARBA00023166"/>
    </source>
</evidence>
<dbReference type="InterPro" id="IPR033118">
    <property type="entry name" value="EXPERA"/>
</dbReference>
<dbReference type="PANTHER" id="PTHR14207">
    <property type="entry name" value="STEROL ISOMERASE"/>
    <property type="match status" value="1"/>
</dbReference>
<feature type="transmembrane region" description="Helical" evidence="14">
    <location>
        <begin position="65"/>
        <end position="84"/>
    </location>
</feature>
<dbReference type="Bgee" id="ENSOANG00000012972">
    <property type="expression patterns" value="Expressed in liver and 7 other cell types or tissues"/>
</dbReference>
<keyword evidence="3" id="KW-0444">Lipid biosynthesis</keyword>
<dbReference type="GO" id="GO:0031965">
    <property type="term" value="C:nuclear membrane"/>
    <property type="evidence" value="ECO:0007669"/>
    <property type="project" value="Ensembl"/>
</dbReference>
<feature type="domain" description="EXPERA" evidence="15">
    <location>
        <begin position="66"/>
        <end position="209"/>
    </location>
</feature>
<evidence type="ECO:0000256" key="11">
    <source>
        <dbReference type="ARBA" id="ARBA00023221"/>
    </source>
</evidence>
<keyword evidence="8" id="KW-0443">Lipid metabolism</keyword>
<evidence type="ECO:0000256" key="9">
    <source>
        <dbReference type="ARBA" id="ARBA00023136"/>
    </source>
</evidence>
<reference evidence="16" key="2">
    <citation type="submission" date="2025-08" db="UniProtKB">
        <authorList>
            <consortium name="Ensembl"/>
        </authorList>
    </citation>
    <scope>IDENTIFICATION</scope>
    <source>
        <strain evidence="16">Glennie</strain>
    </source>
</reference>
<evidence type="ECO:0000256" key="6">
    <source>
        <dbReference type="ARBA" id="ARBA00022989"/>
    </source>
</evidence>
<feature type="transmembrane region" description="Helical" evidence="14">
    <location>
        <begin position="153"/>
        <end position="173"/>
    </location>
</feature>
<evidence type="ECO:0000256" key="3">
    <source>
        <dbReference type="ARBA" id="ARBA00022516"/>
    </source>
</evidence>
<dbReference type="GO" id="GO:0033963">
    <property type="term" value="F:cholesterol-5,6-oxide hydrolase activity"/>
    <property type="evidence" value="ECO:0007669"/>
    <property type="project" value="Ensembl"/>
</dbReference>
<name>F6U1R2_ORNAN</name>
<protein>
    <submittedName>
        <fullName evidence="16">EBP cholestenol delta-isomerase</fullName>
    </submittedName>
</protein>
<evidence type="ECO:0000256" key="8">
    <source>
        <dbReference type="ARBA" id="ARBA00023098"/>
    </source>
</evidence>
<reference evidence="16" key="3">
    <citation type="submission" date="2025-09" db="UniProtKB">
        <authorList>
            <consortium name="Ensembl"/>
        </authorList>
    </citation>
    <scope>IDENTIFICATION</scope>
    <source>
        <strain evidence="16">Glennie</strain>
    </source>
</reference>
<dbReference type="GO" id="GO:0006695">
    <property type="term" value="P:cholesterol biosynthetic process"/>
    <property type="evidence" value="ECO:0000318"/>
    <property type="project" value="GO_Central"/>
</dbReference>
<evidence type="ECO:0000256" key="7">
    <source>
        <dbReference type="ARBA" id="ARBA00023011"/>
    </source>
</evidence>
<dbReference type="OrthoDB" id="58557at2759"/>
<dbReference type="GO" id="GO:0004769">
    <property type="term" value="F:steroid Delta-isomerase activity"/>
    <property type="evidence" value="ECO:0000318"/>
    <property type="project" value="GO_Central"/>
</dbReference>
<feature type="transmembrane region" description="Helical" evidence="14">
    <location>
        <begin position="121"/>
        <end position="146"/>
    </location>
</feature>
<accession>F6U1R2</accession>
<keyword evidence="10" id="KW-1207">Sterol metabolism</keyword>
<keyword evidence="12" id="KW-0413">Isomerase</keyword>
<dbReference type="Pfam" id="PF05241">
    <property type="entry name" value="EBP"/>
    <property type="match status" value="1"/>
</dbReference>
<evidence type="ECO:0000313" key="17">
    <source>
        <dbReference type="Proteomes" id="UP000002279"/>
    </source>
</evidence>
<dbReference type="GO" id="GO:0005789">
    <property type="term" value="C:endoplasmic reticulum membrane"/>
    <property type="evidence" value="ECO:0007669"/>
    <property type="project" value="Ensembl"/>
</dbReference>
<evidence type="ECO:0000256" key="2">
    <source>
        <dbReference type="ARBA" id="ARBA00008337"/>
    </source>
</evidence>
<reference evidence="16 17" key="1">
    <citation type="journal article" date="2008" name="Nature">
        <title>Genome analysis of the platypus reveals unique signatures of evolution.</title>
        <authorList>
            <person name="Warren W.C."/>
            <person name="Hillier L.W."/>
            <person name="Marshall Graves J.A."/>
            <person name="Birney E."/>
            <person name="Ponting C.P."/>
            <person name="Grutzner F."/>
            <person name="Belov K."/>
            <person name="Miller W."/>
            <person name="Clarke L."/>
            <person name="Chinwalla A.T."/>
            <person name="Yang S.P."/>
            <person name="Heger A."/>
            <person name="Locke D.P."/>
            <person name="Miethke P."/>
            <person name="Waters P.D."/>
            <person name="Veyrunes F."/>
            <person name="Fulton L."/>
            <person name="Fulton B."/>
            <person name="Graves T."/>
            <person name="Wallis J."/>
            <person name="Puente X.S."/>
            <person name="Lopez-Otin C."/>
            <person name="Ordonez G.R."/>
            <person name="Eichler E.E."/>
            <person name="Chen L."/>
            <person name="Cheng Z."/>
            <person name="Deakin J.E."/>
            <person name="Alsop A."/>
            <person name="Thompson K."/>
            <person name="Kirby P."/>
            <person name="Papenfuss A.T."/>
            <person name="Wakefield M.J."/>
            <person name="Olender T."/>
            <person name="Lancet D."/>
            <person name="Huttley G.A."/>
            <person name="Smit A.F."/>
            <person name="Pask A."/>
            <person name="Temple-Smith P."/>
            <person name="Batzer M.A."/>
            <person name="Walker J.A."/>
            <person name="Konkel M.K."/>
            <person name="Harris R.S."/>
            <person name="Whittington C.M."/>
            <person name="Wong E.S."/>
            <person name="Gemmell N.J."/>
            <person name="Buschiazzo E."/>
            <person name="Vargas Jentzsch I.M."/>
            <person name="Merkel A."/>
            <person name="Schmitz J."/>
            <person name="Zemann A."/>
            <person name="Churakov G."/>
            <person name="Kriegs J.O."/>
            <person name="Brosius J."/>
            <person name="Murchison E.P."/>
            <person name="Sachidanandam R."/>
            <person name="Smith C."/>
            <person name="Hannon G.J."/>
            <person name="Tsend-Ayush E."/>
            <person name="McMillan D."/>
            <person name="Attenborough R."/>
            <person name="Rens W."/>
            <person name="Ferguson-Smith M."/>
            <person name="Lefevre C.M."/>
            <person name="Sharp J.A."/>
            <person name="Nicholas K.R."/>
            <person name="Ray D.A."/>
            <person name="Kube M."/>
            <person name="Reinhardt R."/>
            <person name="Pringle T.H."/>
            <person name="Taylor J."/>
            <person name="Jones R.C."/>
            <person name="Nixon B."/>
            <person name="Dacheux J.L."/>
            <person name="Niwa H."/>
            <person name="Sekita Y."/>
            <person name="Huang X."/>
            <person name="Stark A."/>
            <person name="Kheradpour P."/>
            <person name="Kellis M."/>
            <person name="Flicek P."/>
            <person name="Chen Y."/>
            <person name="Webber C."/>
            <person name="Hardison R."/>
            <person name="Nelson J."/>
            <person name="Hallsworth-Pepin K."/>
            <person name="Delehaunty K."/>
            <person name="Markovic C."/>
            <person name="Minx P."/>
            <person name="Feng Y."/>
            <person name="Kremitzki C."/>
            <person name="Mitreva M."/>
            <person name="Glasscock J."/>
            <person name="Wylie T."/>
            <person name="Wohldmann P."/>
            <person name="Thiru P."/>
            <person name="Nhan M.N."/>
            <person name="Pohl C.S."/>
            <person name="Smith S.M."/>
            <person name="Hou S."/>
            <person name="Nefedov M."/>
            <person name="de Jong P.J."/>
            <person name="Renfree M.B."/>
            <person name="Mardis E.R."/>
            <person name="Wilson R.K."/>
        </authorList>
    </citation>
    <scope>NUCLEOTIDE SEQUENCE [LARGE SCALE GENOMIC DNA]</scope>
    <source>
        <strain evidence="16 17">Glennie</strain>
    </source>
</reference>
<evidence type="ECO:0000256" key="12">
    <source>
        <dbReference type="ARBA" id="ARBA00023235"/>
    </source>
</evidence>
<comment type="subcellular location">
    <subcellularLocation>
        <location evidence="1">Membrane</location>
        <topology evidence="1">Multi-pass membrane protein</topology>
    </subcellularLocation>
</comment>
<dbReference type="OMA" id="VIEGWFC"/>
<proteinExistence type="inferred from homology"/>
<evidence type="ECO:0000256" key="13">
    <source>
        <dbReference type="PROSITE-ProRule" id="PRU01087"/>
    </source>
</evidence>
<evidence type="ECO:0000256" key="5">
    <source>
        <dbReference type="ARBA" id="ARBA00022955"/>
    </source>
</evidence>
<keyword evidence="11" id="KW-0753">Steroid metabolism</keyword>
<dbReference type="GO" id="GO:0005783">
    <property type="term" value="C:endoplasmic reticulum"/>
    <property type="evidence" value="ECO:0000318"/>
    <property type="project" value="GO_Central"/>
</dbReference>
<dbReference type="InParanoid" id="F6U1R2"/>
<keyword evidence="9 13" id="KW-0472">Membrane</keyword>
<evidence type="ECO:0000259" key="15">
    <source>
        <dbReference type="PROSITE" id="PS51751"/>
    </source>
</evidence>
<dbReference type="GO" id="GO:0043931">
    <property type="term" value="P:ossification involved in bone maturation"/>
    <property type="evidence" value="ECO:0007669"/>
    <property type="project" value="Ensembl"/>
</dbReference>
<keyword evidence="5" id="KW-0752">Steroid biosynthesis</keyword>
<dbReference type="GO" id="GO:0000247">
    <property type="term" value="F:C-8 sterol isomerase activity"/>
    <property type="evidence" value="ECO:0000318"/>
    <property type="project" value="GO_Central"/>
</dbReference>
<feature type="transmembrane region" description="Helical" evidence="14">
    <location>
        <begin position="30"/>
        <end position="53"/>
    </location>
</feature>
<dbReference type="GO" id="GO:0047750">
    <property type="term" value="F:cholestenol delta-isomerase activity"/>
    <property type="evidence" value="ECO:0007669"/>
    <property type="project" value="InterPro"/>
</dbReference>
<dbReference type="FunCoup" id="F6U1R2">
    <property type="interactions" value="372"/>
</dbReference>
<keyword evidence="6 13" id="KW-1133">Transmembrane helix</keyword>
<dbReference type="GO" id="GO:0042802">
    <property type="term" value="F:identical protein binding"/>
    <property type="evidence" value="ECO:0007669"/>
    <property type="project" value="Ensembl"/>
</dbReference>
<keyword evidence="4 13" id="KW-0812">Transmembrane</keyword>
<evidence type="ECO:0000256" key="1">
    <source>
        <dbReference type="ARBA" id="ARBA00004141"/>
    </source>
</evidence>
<dbReference type="AlphaFoldDB" id="F6U1R2"/>
<feature type="transmembrane region" description="Helical" evidence="14">
    <location>
        <begin position="188"/>
        <end position="210"/>
    </location>
</feature>
<dbReference type="GeneTree" id="ENSGT00530000063715"/>
<organism evidence="16 17">
    <name type="scientific">Ornithorhynchus anatinus</name>
    <name type="common">Duckbill platypus</name>
    <dbReference type="NCBI Taxonomy" id="9258"/>
    <lineage>
        <taxon>Eukaryota</taxon>
        <taxon>Metazoa</taxon>
        <taxon>Chordata</taxon>
        <taxon>Craniata</taxon>
        <taxon>Vertebrata</taxon>
        <taxon>Euteleostomi</taxon>
        <taxon>Mammalia</taxon>
        <taxon>Monotremata</taxon>
        <taxon>Ornithorhynchidae</taxon>
        <taxon>Ornithorhynchus</taxon>
    </lineage>
</organism>
<evidence type="ECO:0000313" key="16">
    <source>
        <dbReference type="Ensembl" id="ENSOANP00000020510.4"/>
    </source>
</evidence>
<keyword evidence="17" id="KW-1185">Reference proteome</keyword>
<gene>
    <name evidence="16" type="primary">EBP</name>
</gene>
<sequence length="234" mass="27568">MDADVTSRPVPHPYWPRDLLLEHYQPNDKAMWQILAYLFFFSGALWGATWLLAGWRGVAVAPIGFWRRLVIGWFAFCSFIHGVIEGWFSLYYRDIPGDRSFLSQLWKEYSKGDSRYLIADNFMVCMETVTALTWGPLSLWAMVAFLRRHPQRYLLQLVISLGQMYGDVLYFFTEYREGFQHSEMGHPIYFWFYFVFLNAVWIVIPAVLFLDSWTHLTQAQRALDSPARPKGKQH</sequence>
<evidence type="ECO:0000256" key="14">
    <source>
        <dbReference type="SAM" id="Phobius"/>
    </source>
</evidence>
<keyword evidence="7" id="KW-0756">Sterol biosynthesis</keyword>
<comment type="similarity">
    <text evidence="2">Belongs to the EBP family.</text>
</comment>
<dbReference type="HOGENOM" id="CLU_072128_0_0_1"/>
<dbReference type="PROSITE" id="PS51751">
    <property type="entry name" value="EXPERA"/>
    <property type="match status" value="1"/>
</dbReference>
<dbReference type="eggNOG" id="KOG4826">
    <property type="taxonomic scope" value="Eukaryota"/>
</dbReference>
<dbReference type="STRING" id="9258.ENSOANP00000020510"/>
<dbReference type="InterPro" id="IPR007905">
    <property type="entry name" value="EBP"/>
</dbReference>
<evidence type="ECO:0000256" key="4">
    <source>
        <dbReference type="ARBA" id="ARBA00022692"/>
    </source>
</evidence>
<dbReference type="PANTHER" id="PTHR14207:SF0">
    <property type="entry name" value="3-BETA-HYDROXYSTEROID-DELTA(8),DELTA(7)-ISOMERASE"/>
    <property type="match status" value="1"/>
</dbReference>